<proteinExistence type="inferred from homology"/>
<comment type="similarity">
    <text evidence="1">Belongs to the bacterial solute-binding protein 1 family.</text>
</comment>
<evidence type="ECO:0000313" key="6">
    <source>
        <dbReference type="Proteomes" id="UP001058860"/>
    </source>
</evidence>
<gene>
    <name evidence="5" type="ORF">LRS13_00700</name>
</gene>
<keyword evidence="2" id="KW-0406">Ion transport</keyword>
<dbReference type="PANTHER" id="PTHR30006:SF15">
    <property type="entry name" value="IRON-UTILIZATION PERIPLASMIC PROTEIN"/>
    <property type="match status" value="1"/>
</dbReference>
<dbReference type="PIRSF" id="PIRSF002825">
    <property type="entry name" value="CfbpA"/>
    <property type="match status" value="1"/>
</dbReference>
<evidence type="ECO:0000256" key="2">
    <source>
        <dbReference type="ARBA" id="ARBA00022496"/>
    </source>
</evidence>
<dbReference type="Pfam" id="PF13343">
    <property type="entry name" value="SBP_bac_6"/>
    <property type="match status" value="1"/>
</dbReference>
<sequence length="336" mass="36210">MPRILLLLLAVPLLAFAVAACGDDGPSEDALVVYSGRNEDLVGPLIERFEQETGIETEVKYADSPELAATIIEEGDASPADAFFSQDAGALGALQSESLLGKLPAATLDKVPEAFRSAKGDWVGTSARARVIAYDKRELQPDDLPASVLDLTDEEWKGRIAWAPTNASFQSFVTAMRAELGEEQTKAWLEGMLANDVQPYENNIAIRDAIAKGEIDAGLLNHYYVAEAIAEEGKDYPVGIYEPGDGDIGALVNVAGVGILASANQQEKAQRFVDFLLTDASQEYFADELKEYPVVPGVEADPSLQPLDEIEQPDIDLNQLDDLQGTVELLQQTGVL</sequence>
<keyword evidence="2" id="KW-0813">Transport</keyword>
<keyword evidence="2" id="KW-0408">Iron</keyword>
<reference evidence="6" key="1">
    <citation type="submission" date="2021-11" db="EMBL/GenBank/DDBJ databases">
        <title>Cultivation dependent microbiological survey of springs from the worlds oldest radium mine currently devoted to the extraction of radon-saturated water.</title>
        <authorList>
            <person name="Kapinusova G."/>
            <person name="Smrhova T."/>
            <person name="Strejcek M."/>
            <person name="Suman J."/>
            <person name="Jani K."/>
            <person name="Pajer P."/>
            <person name="Uhlik O."/>
        </authorList>
    </citation>
    <scope>NUCLEOTIDE SEQUENCE [LARGE SCALE GENOMIC DNA]</scope>
    <source>
        <strain evidence="6">J379</strain>
    </source>
</reference>
<evidence type="ECO:0000256" key="1">
    <source>
        <dbReference type="ARBA" id="ARBA00008520"/>
    </source>
</evidence>
<keyword evidence="6" id="KW-1185">Reference proteome</keyword>
<dbReference type="Gene3D" id="3.40.190.10">
    <property type="entry name" value="Periplasmic binding protein-like II"/>
    <property type="match status" value="2"/>
</dbReference>
<dbReference type="Proteomes" id="UP001058860">
    <property type="component" value="Chromosome"/>
</dbReference>
<name>A0ABY5PHF3_9ACTN</name>
<dbReference type="SUPFAM" id="SSF53850">
    <property type="entry name" value="Periplasmic binding protein-like II"/>
    <property type="match status" value="1"/>
</dbReference>
<protein>
    <submittedName>
        <fullName evidence="5">Iron ABC transporter substrate-binding protein</fullName>
    </submittedName>
</protein>
<keyword evidence="3 4" id="KW-0732">Signal</keyword>
<dbReference type="RefSeq" id="WP_353864574.1">
    <property type="nucleotide sequence ID" value="NZ_CP088295.1"/>
</dbReference>
<dbReference type="EMBL" id="CP088295">
    <property type="protein sequence ID" value="UUY04080.1"/>
    <property type="molecule type" value="Genomic_DNA"/>
</dbReference>
<dbReference type="InterPro" id="IPR026045">
    <property type="entry name" value="Ferric-bd"/>
</dbReference>
<dbReference type="CDD" id="cd13543">
    <property type="entry name" value="PBP2_Fbp"/>
    <property type="match status" value="1"/>
</dbReference>
<evidence type="ECO:0000256" key="4">
    <source>
        <dbReference type="SAM" id="SignalP"/>
    </source>
</evidence>
<accession>A0ABY5PHF3</accession>
<evidence type="ECO:0000313" key="5">
    <source>
        <dbReference type="EMBL" id="UUY04080.1"/>
    </source>
</evidence>
<dbReference type="PANTHER" id="PTHR30006">
    <property type="entry name" value="THIAMINE-BINDING PERIPLASMIC PROTEIN-RELATED"/>
    <property type="match status" value="1"/>
</dbReference>
<organism evidence="5 6">
    <name type="scientific">Svornostia abyssi</name>
    <dbReference type="NCBI Taxonomy" id="2898438"/>
    <lineage>
        <taxon>Bacteria</taxon>
        <taxon>Bacillati</taxon>
        <taxon>Actinomycetota</taxon>
        <taxon>Thermoleophilia</taxon>
        <taxon>Solirubrobacterales</taxon>
        <taxon>Baekduiaceae</taxon>
        <taxon>Svornostia</taxon>
    </lineage>
</organism>
<feature type="signal peptide" evidence="4">
    <location>
        <begin position="1"/>
        <end position="17"/>
    </location>
</feature>
<dbReference type="PROSITE" id="PS51257">
    <property type="entry name" value="PROKAR_LIPOPROTEIN"/>
    <property type="match status" value="1"/>
</dbReference>
<feature type="chain" id="PRO_5045346660" evidence="4">
    <location>
        <begin position="18"/>
        <end position="336"/>
    </location>
</feature>
<evidence type="ECO:0000256" key="3">
    <source>
        <dbReference type="ARBA" id="ARBA00022729"/>
    </source>
</evidence>
<keyword evidence="2" id="KW-0410">Iron transport</keyword>